<sequence>MTTRPFITGNTKLYEEQQNTIGIPTDLAEGEPITPELDLLKTVEELEQSEERTNKTLSLSEIFTRYIDKSGKSKALPTEWHCGWDSEKHYLNYDRSRGGGCGLFLLNSQRVADMKSWGYNQMQIGSAWCRCNEKNEIIARTRRQATVESNLPKYAQNQIEPTLFNFKADNNENLKEAMRKATNFCGLEGTRLLTYSGGVGVGKTHLLEGIGRAFLQADRSVRYENYSDFLEYVNSIKNREAELFFYEKTYEDFVRYVDLLILDEVMPSTDFQRKAVFDVVESRLREPYLYTVMATNLPVEDMKADLGKRLHSRVFQNQNKADVWEIKSVDYRMKTNY</sequence>
<name>A0A381SV23_9ZZZZ</name>
<dbReference type="GO" id="GO:0006260">
    <property type="term" value="P:DNA replication"/>
    <property type="evidence" value="ECO:0007669"/>
    <property type="project" value="TreeGrafter"/>
</dbReference>
<evidence type="ECO:0000313" key="2">
    <source>
        <dbReference type="EMBL" id="SVA07870.1"/>
    </source>
</evidence>
<protein>
    <recommendedName>
        <fullName evidence="1">IstB-like ATP-binding domain-containing protein</fullName>
    </recommendedName>
</protein>
<dbReference type="InterPro" id="IPR002611">
    <property type="entry name" value="IstB_ATP-bd"/>
</dbReference>
<reference evidence="2" key="1">
    <citation type="submission" date="2018-05" db="EMBL/GenBank/DDBJ databases">
        <authorList>
            <person name="Lanie J.A."/>
            <person name="Ng W.-L."/>
            <person name="Kazmierczak K.M."/>
            <person name="Andrzejewski T.M."/>
            <person name="Davidsen T.M."/>
            <person name="Wayne K.J."/>
            <person name="Tettelin H."/>
            <person name="Glass J.I."/>
            <person name="Rusch D."/>
            <person name="Podicherti R."/>
            <person name="Tsui H.-C.T."/>
            <person name="Winkler M.E."/>
        </authorList>
    </citation>
    <scope>NUCLEOTIDE SEQUENCE</scope>
</reference>
<dbReference type="SUPFAM" id="SSF52540">
    <property type="entry name" value="P-loop containing nucleoside triphosphate hydrolases"/>
    <property type="match status" value="1"/>
</dbReference>
<evidence type="ECO:0000259" key="1">
    <source>
        <dbReference type="Pfam" id="PF01695"/>
    </source>
</evidence>
<dbReference type="InterPro" id="IPR027417">
    <property type="entry name" value="P-loop_NTPase"/>
</dbReference>
<dbReference type="PANTHER" id="PTHR30050">
    <property type="entry name" value="CHROMOSOMAL REPLICATION INITIATOR PROTEIN DNAA"/>
    <property type="match status" value="1"/>
</dbReference>
<accession>A0A381SV23</accession>
<dbReference type="Pfam" id="PF01695">
    <property type="entry name" value="IstB_IS21"/>
    <property type="match status" value="1"/>
</dbReference>
<dbReference type="GO" id="GO:0005524">
    <property type="term" value="F:ATP binding"/>
    <property type="evidence" value="ECO:0007669"/>
    <property type="project" value="InterPro"/>
</dbReference>
<dbReference type="Gene3D" id="3.40.50.300">
    <property type="entry name" value="P-loop containing nucleotide triphosphate hydrolases"/>
    <property type="match status" value="1"/>
</dbReference>
<dbReference type="EMBL" id="UINC01003618">
    <property type="protein sequence ID" value="SVA07870.1"/>
    <property type="molecule type" value="Genomic_DNA"/>
</dbReference>
<dbReference type="AlphaFoldDB" id="A0A381SV23"/>
<feature type="domain" description="IstB-like ATP-binding" evidence="1">
    <location>
        <begin position="135"/>
        <end position="335"/>
    </location>
</feature>
<dbReference type="CDD" id="cd00009">
    <property type="entry name" value="AAA"/>
    <property type="match status" value="1"/>
</dbReference>
<gene>
    <name evidence="2" type="ORF">METZ01_LOCUS60724</name>
</gene>
<proteinExistence type="predicted"/>
<organism evidence="2">
    <name type="scientific">marine metagenome</name>
    <dbReference type="NCBI Taxonomy" id="408172"/>
    <lineage>
        <taxon>unclassified sequences</taxon>
        <taxon>metagenomes</taxon>
        <taxon>ecological metagenomes</taxon>
    </lineage>
</organism>
<dbReference type="PANTHER" id="PTHR30050:SF4">
    <property type="entry name" value="ATP-BINDING PROTEIN RV3427C IN INSERTION SEQUENCE-RELATED"/>
    <property type="match status" value="1"/>
</dbReference>